<evidence type="ECO:0000313" key="4">
    <source>
        <dbReference type="EMBL" id="MCL7033404.1"/>
    </source>
</evidence>
<dbReference type="InterPro" id="IPR007021">
    <property type="entry name" value="DUF659"/>
</dbReference>
<evidence type="ECO:0008006" key="6">
    <source>
        <dbReference type="Google" id="ProtNLM"/>
    </source>
</evidence>
<dbReference type="Proteomes" id="UP001177140">
    <property type="component" value="Unassembled WGS sequence"/>
</dbReference>
<evidence type="ECO:0000259" key="3">
    <source>
        <dbReference type="Pfam" id="PF05699"/>
    </source>
</evidence>
<comment type="caution">
    <text evidence="4">The sequence shown here is derived from an EMBL/GenBank/DDBJ whole genome shotgun (WGS) entry which is preliminary data.</text>
</comment>
<dbReference type="GO" id="GO:0046983">
    <property type="term" value="F:protein dimerization activity"/>
    <property type="evidence" value="ECO:0007669"/>
    <property type="project" value="InterPro"/>
</dbReference>
<evidence type="ECO:0000256" key="1">
    <source>
        <dbReference type="SAM" id="MobiDB-lite"/>
    </source>
</evidence>
<proteinExistence type="predicted"/>
<organism evidence="4 5">
    <name type="scientific">Papaver nudicaule</name>
    <name type="common">Iceland poppy</name>
    <dbReference type="NCBI Taxonomy" id="74823"/>
    <lineage>
        <taxon>Eukaryota</taxon>
        <taxon>Viridiplantae</taxon>
        <taxon>Streptophyta</taxon>
        <taxon>Embryophyta</taxon>
        <taxon>Tracheophyta</taxon>
        <taxon>Spermatophyta</taxon>
        <taxon>Magnoliopsida</taxon>
        <taxon>Ranunculales</taxon>
        <taxon>Papaveraceae</taxon>
        <taxon>Papaveroideae</taxon>
        <taxon>Papaver</taxon>
    </lineage>
</organism>
<dbReference type="PANTHER" id="PTHR32166:SF81">
    <property type="entry name" value="OS06G0658400 PROTEIN"/>
    <property type="match status" value="1"/>
</dbReference>
<feature type="region of interest" description="Disordered" evidence="1">
    <location>
        <begin position="1"/>
        <end position="22"/>
    </location>
</feature>
<protein>
    <recommendedName>
        <fullName evidence="6">BED-type domain-containing protein</fullName>
    </recommendedName>
</protein>
<sequence length="735" mass="83563">MDTPSGQNISMTGSSDQDGSTVTEAPLWRHVVKLDKAPGGGGNRSFRCNFCNTVYNGSYSRVKAHLLKIKGQGIRICSKVDYESLKSLHKEHASSDQKKLVSTSPSSVYESPLPISSHSMQLKKRKMEDEEIQPAVFDSATRDELDKKAAKLFYSSALPFNLSRSPYWRDFITSVANSNCKGYSPPSYDQLRFNLLKDEKTRIERMLDKVKSSWDQTGVSILCDGWTDRNQRSLVNFMAVSLNGQFFLKAVDASGKEEDSKFLSQLLAEVINQVGPSRVVQIITDNASVCKAASLTLEATYPHVFWTPCVVHTLNLGLKNICSPEYSIENARRYEVLKWISDIDSDLKNIRDFIIGNEYSSSFYNKYGQLRLLKVPETRFATTIVLAKRVKEVRDALVKLVFDTDWEIYSTSDREKAQIFCTRIKDDSWWGRVDYLLEFTEPIVNMMGIADTNEAILHRVWEMWGLMLVQVQSVIFKNEKKDTLVDNSEFCNAVLSVLVERWDKNDTALLCLAYSLNPKYYSHTWLKGEWGTRQCLAPHQDQEISDKRILCLRRLYDNPYLLRQIQNEFGKFATGSAPFDQMEALQLRDDIDPISWWANFGSGTPLLQSLALRLLSQPASSSCCGRNWKTYSMIYDIKSKSPSARSEDVVYVHSNLRLMSRRTEDYTKGATKFWDIVGEDSDLEGQPELDLANLSLDDPVLEPMIFDEEEQDEGIEMLNPIGTSGSFIGGDEETD</sequence>
<dbReference type="EMBL" id="JAJJMA010134181">
    <property type="protein sequence ID" value="MCL7033404.1"/>
    <property type="molecule type" value="Genomic_DNA"/>
</dbReference>
<gene>
    <name evidence="4" type="ORF">MKW94_011829</name>
</gene>
<keyword evidence="5" id="KW-1185">Reference proteome</keyword>
<dbReference type="PANTHER" id="PTHR32166">
    <property type="entry name" value="OSJNBA0013A04.12 PROTEIN"/>
    <property type="match status" value="1"/>
</dbReference>
<dbReference type="AlphaFoldDB" id="A0AA41SCA6"/>
<dbReference type="Pfam" id="PF04937">
    <property type="entry name" value="DUF659"/>
    <property type="match status" value="1"/>
</dbReference>
<reference evidence="4" key="1">
    <citation type="submission" date="2022-03" db="EMBL/GenBank/DDBJ databases">
        <title>A functionally conserved STORR gene fusion in Papaver species that diverged 16.8 million years ago.</title>
        <authorList>
            <person name="Catania T."/>
        </authorList>
    </citation>
    <scope>NUCLEOTIDE SEQUENCE</scope>
    <source>
        <strain evidence="4">S-191538</strain>
    </source>
</reference>
<feature type="domain" description="DUF659" evidence="2">
    <location>
        <begin position="186"/>
        <end position="350"/>
    </location>
</feature>
<name>A0AA41SCA6_PAPNU</name>
<dbReference type="InterPro" id="IPR012337">
    <property type="entry name" value="RNaseH-like_sf"/>
</dbReference>
<evidence type="ECO:0000259" key="2">
    <source>
        <dbReference type="Pfam" id="PF04937"/>
    </source>
</evidence>
<dbReference type="Pfam" id="PF05699">
    <property type="entry name" value="Dimer_Tnp_hAT"/>
    <property type="match status" value="1"/>
</dbReference>
<dbReference type="SUPFAM" id="SSF53098">
    <property type="entry name" value="Ribonuclease H-like"/>
    <property type="match status" value="1"/>
</dbReference>
<evidence type="ECO:0000313" key="5">
    <source>
        <dbReference type="Proteomes" id="UP001177140"/>
    </source>
</evidence>
<accession>A0AA41SCA6</accession>
<dbReference type="InterPro" id="IPR008906">
    <property type="entry name" value="HATC_C_dom"/>
</dbReference>
<feature type="domain" description="HAT C-terminal dimerisation" evidence="3">
    <location>
        <begin position="586"/>
        <end position="655"/>
    </location>
</feature>